<feature type="compositionally biased region" description="Pro residues" evidence="1">
    <location>
        <begin position="10"/>
        <end position="28"/>
    </location>
</feature>
<dbReference type="OrthoDB" id="4960248at2759"/>
<comment type="caution">
    <text evidence="2">The sequence shown here is derived from an EMBL/GenBank/DDBJ whole genome shotgun (WGS) entry which is preliminary data.</text>
</comment>
<accession>A0A9P7SMR5</accession>
<dbReference type="AlphaFoldDB" id="A0A9P7SMR5"/>
<evidence type="ECO:0000313" key="2">
    <source>
        <dbReference type="EMBL" id="KAG5958631.1"/>
    </source>
</evidence>
<protein>
    <submittedName>
        <fullName evidence="2">Uncharacterized protein</fullName>
    </submittedName>
</protein>
<evidence type="ECO:0000313" key="3">
    <source>
        <dbReference type="Proteomes" id="UP000784919"/>
    </source>
</evidence>
<gene>
    <name evidence="2" type="ORF">E4U56_005398</name>
</gene>
<reference evidence="2" key="1">
    <citation type="journal article" date="2020" name="bioRxiv">
        <title>Whole genome comparisons of ergot fungi reveals the divergence and evolution of species within the genus Claviceps are the result of varying mechanisms driving genome evolution and host range expansion.</title>
        <authorList>
            <person name="Wyka S.A."/>
            <person name="Mondo S.J."/>
            <person name="Liu M."/>
            <person name="Dettman J."/>
            <person name="Nalam V."/>
            <person name="Broders K.D."/>
        </authorList>
    </citation>
    <scope>NUCLEOTIDE SEQUENCE</scope>
    <source>
        <strain evidence="2">CCC 1102</strain>
    </source>
</reference>
<feature type="region of interest" description="Disordered" evidence="1">
    <location>
        <begin position="1"/>
        <end position="31"/>
    </location>
</feature>
<name>A0A9P7SMR5_9HYPO</name>
<sequence>MVTKKASLPLPHPQPVHPPFAPSGPPTTAPFSMAFSAHASRARNIGVGNQPSHASNVHIMGPMTPRYFRNVMSEDPQLILPKALAQWHFSPSGPPTTAPLSMVFSAHASRARNIGVVNQPSRASPVTNIHVMDSMTPRPFRNVMSEDSDPRVTIQTRPTAAALAQVKHLADPGDIPQYPIDELAPPCHPDCLNWILH</sequence>
<evidence type="ECO:0000256" key="1">
    <source>
        <dbReference type="SAM" id="MobiDB-lite"/>
    </source>
</evidence>
<organism evidence="2 3">
    <name type="scientific">Claviceps arundinis</name>
    <dbReference type="NCBI Taxonomy" id="1623583"/>
    <lineage>
        <taxon>Eukaryota</taxon>
        <taxon>Fungi</taxon>
        <taxon>Dikarya</taxon>
        <taxon>Ascomycota</taxon>
        <taxon>Pezizomycotina</taxon>
        <taxon>Sordariomycetes</taxon>
        <taxon>Hypocreomycetidae</taxon>
        <taxon>Hypocreales</taxon>
        <taxon>Clavicipitaceae</taxon>
        <taxon>Claviceps</taxon>
    </lineage>
</organism>
<dbReference type="Proteomes" id="UP000784919">
    <property type="component" value="Unassembled WGS sequence"/>
</dbReference>
<proteinExistence type="predicted"/>
<dbReference type="EMBL" id="SRPS01000384">
    <property type="protein sequence ID" value="KAG5958631.1"/>
    <property type="molecule type" value="Genomic_DNA"/>
</dbReference>